<feature type="region of interest" description="Disordered" evidence="7">
    <location>
        <begin position="1"/>
        <end position="25"/>
    </location>
</feature>
<dbReference type="GO" id="GO:0005524">
    <property type="term" value="F:ATP binding"/>
    <property type="evidence" value="ECO:0007669"/>
    <property type="project" value="UniProtKB-KW"/>
</dbReference>
<evidence type="ECO:0000256" key="3">
    <source>
        <dbReference type="ARBA" id="ARBA00022741"/>
    </source>
</evidence>
<dbReference type="PANTHER" id="PTHR22942:SF39">
    <property type="entry name" value="DNA REPAIR PROTEIN RAD51 HOMOLOG 1"/>
    <property type="match status" value="1"/>
</dbReference>
<dbReference type="InterPro" id="IPR003593">
    <property type="entry name" value="AAA+_ATPase"/>
</dbReference>
<evidence type="ECO:0000256" key="5">
    <source>
        <dbReference type="ARBA" id="ARBA00023242"/>
    </source>
</evidence>
<keyword evidence="11" id="KW-1185">Reference proteome</keyword>
<dbReference type="FunFam" id="1.10.150.20:FF:000008">
    <property type="entry name" value="DNA repair protein RAD51 homolog"/>
    <property type="match status" value="1"/>
</dbReference>
<keyword evidence="3 6" id="KW-0547">Nucleotide-binding</keyword>
<dbReference type="GO" id="GO:0042148">
    <property type="term" value="P:DNA strand invasion"/>
    <property type="evidence" value="ECO:0007669"/>
    <property type="project" value="TreeGrafter"/>
</dbReference>
<dbReference type="SUPFAM" id="SSF52540">
    <property type="entry name" value="P-loop containing nucleoside triphosphate hydrolases"/>
    <property type="match status" value="1"/>
</dbReference>
<dbReference type="GO" id="GO:0070192">
    <property type="term" value="P:chromosome organization involved in meiotic cell cycle"/>
    <property type="evidence" value="ECO:0007669"/>
    <property type="project" value="TreeGrafter"/>
</dbReference>
<dbReference type="GO" id="GO:0042802">
    <property type="term" value="F:identical protein binding"/>
    <property type="evidence" value="ECO:0007669"/>
    <property type="project" value="UniProtKB-ARBA"/>
</dbReference>
<dbReference type="NCBIfam" id="NF003301">
    <property type="entry name" value="PRK04301.1"/>
    <property type="match status" value="1"/>
</dbReference>
<evidence type="ECO:0000256" key="1">
    <source>
        <dbReference type="ARBA" id="ARBA00004123"/>
    </source>
</evidence>
<dbReference type="InterPro" id="IPR010995">
    <property type="entry name" value="DNA_repair_Rad51/TF_NusA_a-hlx"/>
</dbReference>
<evidence type="ECO:0000256" key="7">
    <source>
        <dbReference type="SAM" id="MobiDB-lite"/>
    </source>
</evidence>
<dbReference type="CDD" id="cd19513">
    <property type="entry name" value="Rad51"/>
    <property type="match status" value="1"/>
</dbReference>
<evidence type="ECO:0000259" key="8">
    <source>
        <dbReference type="PROSITE" id="PS50162"/>
    </source>
</evidence>
<feature type="domain" description="RecA family profile 2" evidence="9">
    <location>
        <begin position="266"/>
        <end position="331"/>
    </location>
</feature>
<proteinExistence type="inferred from homology"/>
<dbReference type="Pfam" id="PF23300">
    <property type="entry name" value="HEAT_Nup120"/>
    <property type="match status" value="1"/>
</dbReference>
<dbReference type="InterPro" id="IPR056548">
    <property type="entry name" value="HEAT_Nup120"/>
</dbReference>
<dbReference type="InterPro" id="IPR013632">
    <property type="entry name" value="Rad51_C"/>
</dbReference>
<dbReference type="Pfam" id="PF11715">
    <property type="entry name" value="Beta-prop_Nup120_160"/>
    <property type="match status" value="1"/>
</dbReference>
<dbReference type="InterPro" id="IPR048884">
    <property type="entry name" value="Nup120_helical"/>
</dbReference>
<evidence type="ECO:0000256" key="2">
    <source>
        <dbReference type="ARBA" id="ARBA00007095"/>
    </source>
</evidence>
<accession>A0A8K0T3V4</accession>
<dbReference type="GO" id="GO:0006312">
    <property type="term" value="P:mitotic recombination"/>
    <property type="evidence" value="ECO:0007669"/>
    <property type="project" value="UniProtKB-ARBA"/>
</dbReference>
<dbReference type="GO" id="GO:0000150">
    <property type="term" value="F:DNA strand exchange activity"/>
    <property type="evidence" value="ECO:0007669"/>
    <property type="project" value="InterPro"/>
</dbReference>
<evidence type="ECO:0000256" key="6">
    <source>
        <dbReference type="RuleBase" id="RU003422"/>
    </source>
</evidence>
<dbReference type="GO" id="GO:0000723">
    <property type="term" value="P:telomere maintenance"/>
    <property type="evidence" value="ECO:0007669"/>
    <property type="project" value="UniProtKB-ARBA"/>
</dbReference>
<dbReference type="GO" id="GO:0003697">
    <property type="term" value="F:single-stranded DNA binding"/>
    <property type="evidence" value="ECO:0007669"/>
    <property type="project" value="InterPro"/>
</dbReference>
<feature type="domain" description="RecA family profile 1" evidence="8">
    <location>
        <begin position="98"/>
        <end position="257"/>
    </location>
</feature>
<dbReference type="Pfam" id="PF08423">
    <property type="entry name" value="Rad51"/>
    <property type="match status" value="1"/>
</dbReference>
<reference evidence="10" key="1">
    <citation type="journal article" date="2021" name="Nat. Commun.">
        <title>Genetic determinants of endophytism in the Arabidopsis root mycobiome.</title>
        <authorList>
            <person name="Mesny F."/>
            <person name="Miyauchi S."/>
            <person name="Thiergart T."/>
            <person name="Pickel B."/>
            <person name="Atanasova L."/>
            <person name="Karlsson M."/>
            <person name="Huettel B."/>
            <person name="Barry K.W."/>
            <person name="Haridas S."/>
            <person name="Chen C."/>
            <person name="Bauer D."/>
            <person name="Andreopoulos W."/>
            <person name="Pangilinan J."/>
            <person name="LaButti K."/>
            <person name="Riley R."/>
            <person name="Lipzen A."/>
            <person name="Clum A."/>
            <person name="Drula E."/>
            <person name="Henrissat B."/>
            <person name="Kohler A."/>
            <person name="Grigoriev I.V."/>
            <person name="Martin F.M."/>
            <person name="Hacquard S."/>
        </authorList>
    </citation>
    <scope>NUCLEOTIDE SEQUENCE</scope>
    <source>
        <strain evidence="10">MPI-CAGE-CH-0235</strain>
    </source>
</reference>
<dbReference type="Proteomes" id="UP000813444">
    <property type="component" value="Unassembled WGS sequence"/>
</dbReference>
<comment type="caution">
    <text evidence="10">The sequence shown here is derived from an EMBL/GenBank/DDBJ whole genome shotgun (WGS) entry which is preliminary data.</text>
</comment>
<comment type="similarity">
    <text evidence="2">Belongs to the RecA family. RAD51 subfamily.</text>
</comment>
<comment type="subcellular location">
    <subcellularLocation>
        <location evidence="1">Nucleus</location>
    </subcellularLocation>
</comment>
<dbReference type="InterPro" id="IPR011941">
    <property type="entry name" value="DNA_recomb/repair_Rad51"/>
</dbReference>
<dbReference type="GO" id="GO:0003690">
    <property type="term" value="F:double-stranded DNA binding"/>
    <property type="evidence" value="ECO:0007669"/>
    <property type="project" value="InterPro"/>
</dbReference>
<feature type="compositionally biased region" description="Acidic residues" evidence="7">
    <location>
        <begin position="1"/>
        <end position="10"/>
    </location>
</feature>
<evidence type="ECO:0000259" key="9">
    <source>
        <dbReference type="PROSITE" id="PS50163"/>
    </source>
</evidence>
<organism evidence="10 11">
    <name type="scientific">Stachybotrys elegans</name>
    <dbReference type="NCBI Taxonomy" id="80388"/>
    <lineage>
        <taxon>Eukaryota</taxon>
        <taxon>Fungi</taxon>
        <taxon>Dikarya</taxon>
        <taxon>Ascomycota</taxon>
        <taxon>Pezizomycotina</taxon>
        <taxon>Sordariomycetes</taxon>
        <taxon>Hypocreomycetidae</taxon>
        <taxon>Hypocreales</taxon>
        <taxon>Stachybotryaceae</taxon>
        <taxon>Stachybotrys</taxon>
    </lineage>
</organism>
<dbReference type="Gene3D" id="1.10.150.20">
    <property type="entry name" value="5' to 3' exonuclease, C-terminal subdomain"/>
    <property type="match status" value="1"/>
</dbReference>
<evidence type="ECO:0000256" key="4">
    <source>
        <dbReference type="ARBA" id="ARBA00022840"/>
    </source>
</evidence>
<dbReference type="InterPro" id="IPR020588">
    <property type="entry name" value="RecA_ATP-bd"/>
</dbReference>
<dbReference type="InterPro" id="IPR020587">
    <property type="entry name" value="RecA_monomer-monomer_interface"/>
</dbReference>
<keyword evidence="4 6" id="KW-0067">ATP-binding</keyword>
<dbReference type="GO" id="GO:0140664">
    <property type="term" value="F:ATP-dependent DNA damage sensor activity"/>
    <property type="evidence" value="ECO:0007669"/>
    <property type="project" value="InterPro"/>
</dbReference>
<dbReference type="Pfam" id="PF21486">
    <property type="entry name" value="NUP120_helical"/>
    <property type="match status" value="1"/>
</dbReference>
<dbReference type="PROSITE" id="PS50163">
    <property type="entry name" value="RECA_3"/>
    <property type="match status" value="1"/>
</dbReference>
<gene>
    <name evidence="10" type="ORF">B0I35DRAFT_449141</name>
</gene>
<dbReference type="InterPro" id="IPR027417">
    <property type="entry name" value="P-loop_NTPase"/>
</dbReference>
<evidence type="ECO:0000313" key="10">
    <source>
        <dbReference type="EMBL" id="KAH7326615.1"/>
    </source>
</evidence>
<dbReference type="NCBIfam" id="TIGR02239">
    <property type="entry name" value="recomb_RAD51"/>
    <property type="match status" value="1"/>
</dbReference>
<dbReference type="SUPFAM" id="SSF47794">
    <property type="entry name" value="Rad51 N-terminal domain-like"/>
    <property type="match status" value="1"/>
</dbReference>
<dbReference type="GO" id="GO:1990426">
    <property type="term" value="P:mitotic recombination-dependent replication fork processing"/>
    <property type="evidence" value="ECO:0007669"/>
    <property type="project" value="InterPro"/>
</dbReference>
<dbReference type="GO" id="GO:0000730">
    <property type="term" value="P:DNA recombinase assembly"/>
    <property type="evidence" value="ECO:0007669"/>
    <property type="project" value="TreeGrafter"/>
</dbReference>
<dbReference type="PROSITE" id="PS50162">
    <property type="entry name" value="RECA_2"/>
    <property type="match status" value="1"/>
</dbReference>
<dbReference type="GO" id="GO:0007131">
    <property type="term" value="P:reciprocal meiotic recombination"/>
    <property type="evidence" value="ECO:0007669"/>
    <property type="project" value="TreeGrafter"/>
</dbReference>
<evidence type="ECO:0000313" key="11">
    <source>
        <dbReference type="Proteomes" id="UP000813444"/>
    </source>
</evidence>
<dbReference type="SMART" id="SM00382">
    <property type="entry name" value="AAA"/>
    <property type="match status" value="1"/>
</dbReference>
<dbReference type="EMBL" id="JAGPNK010000002">
    <property type="protein sequence ID" value="KAH7326615.1"/>
    <property type="molecule type" value="Genomic_DNA"/>
</dbReference>
<dbReference type="PANTHER" id="PTHR22942">
    <property type="entry name" value="RECA/RAD51/RADA DNA STRAND-PAIRING FAMILY MEMBER"/>
    <property type="match status" value="1"/>
</dbReference>
<dbReference type="FunFam" id="3.40.50.300:FF:000092">
    <property type="entry name" value="DNA repair protein Rad51 homolog"/>
    <property type="match status" value="1"/>
</dbReference>
<keyword evidence="5" id="KW-0539">Nucleus</keyword>
<dbReference type="OrthoDB" id="67716at2759"/>
<dbReference type="Gene3D" id="3.40.50.300">
    <property type="entry name" value="P-loop containing nucleotide triphosphate hydrolases"/>
    <property type="match status" value="1"/>
</dbReference>
<sequence>MSQEYDEQVGDESGMPGPGAPTPLSALEGIAGLTKRDIQLVVDGGFNTVESVAYTPRRMLEQIKGISEQKAAKILGEASKLVPMGFTTATEMHQRRSELISITTGSKNLDTLLAGGIETGSVTELFGEFRTGKSQICHTLAVTCQLPFDMGGGEGKCLYIDTEGTFRPVRLLSVANRFGLSGEEVLDNVAYARAYNSDHQLQLLNQAAAMIATSLYRTDFCGRGELSNRQTHLAKFMRTLQRLADEFGIAVVITNQVVAQVDGGPSAMFNPDPKKPIGGNIIAHASTTRISLKKGRGETRVAKIYDSPCLPESDTLFAINEDGIGEMDSSDAPYVLKETRLNLEPPASAFVVNIKVPSTPASNRYQRNSVHKPADEDETAFRLKNLATASSIYRRQWHDTPRSFLWRVLDEGSVLSIRAVDVSRDKDAPDSSLILNFRFPAPIQPGCVALADPQEHDALGIYVLDQVNQLYSFILRPEFFRKKSSMDAVLTDFAKIYSPLGLGSKHAHRMVAVSENTLLITTSDGGMIRLDKTAQDAHEASWKETMFNVQGWAQNLRSYLPFQGKHTIKYGKVYMEYSTAAAIKTTSFGLDDVLYGVTVCLDHRMRIWNLNDGQVLYTADILNSDMTPQEMVKWTIDPSHSNLIQIVGRHRGQRICATYSPVGAGEFKFWKLINKGSHSIVVEDMFPNTSLIPVAPSSSDVWTLADFVLSYQDQDEGELVLWTLWKNNMTYRVQRLELDRSLGNTWEENWEGVLVDTEIATALSSGPSDPSDVTDKWLQLILQPGRFTTTTLETALSIYESGLGTSRENNKDRSLAESICSVIGSTASLERSSSGSMDYETYRASSDTQWRRFYRLLVELDKQRGEAVGLSLDPDSDMVWVVCTDMLSAVRECSNLEQLYHNLNRSSEHSQQLRSLIRASLLFVYEFSDKFLQLCNSTLRLELFEESSKTDLERIQYFADKSGFWRGITDEDCAQVVGILGQNFSAVTDEVYDDLMNVIAAPADAKSRKFSHPLTEFGRKLYLKAAQDNMELQWKIYFSQLVLLVHMEFEFDKEEDALHHRVDIGLVFRRLVAALRKLELLRWLANTELSIPLYKTEKAGSLSMSRKEAEETKTVTALDINVGHLLGCVNTQYEPLSSSITEMAANLCAPDSDIEVSTSLVQCWLLKRDRPDLALELLPYCDQNPFSVYVQGRILLSLKDFAAAATSFRKAAIGMSTRNMQGERHSTGLLDDTEWNLINAGSGRYYAHIVALFEKQRAYSYVAEFARLALQFLDRDADAQALKTDTLSRLFNAAVATSQFELAQTSLLSFADKALKMSSLRKLIEKMCTTYHTMELATLPFPGLQQEVDDILAAKCRNAMDVTAASGSQYHQVLYAWRIKRKNFRGAASVLLDRIQKLKMAGEGDKFVGEDVFDTPVTKQYLLLINALSCVDPKQAWVFDEGIGRGDDAGKRRVVSLADIRKQYQDELDRIAAIQNNQFGFEADDVMEIV</sequence>
<name>A0A8K0T3V4_9HYPO</name>
<dbReference type="GO" id="GO:0000794">
    <property type="term" value="C:condensed nuclear chromosome"/>
    <property type="evidence" value="ECO:0007669"/>
    <property type="project" value="TreeGrafter"/>
</dbReference>
<protein>
    <submittedName>
        <fullName evidence="10">DNA repair protein RAD51</fullName>
    </submittedName>
</protein>
<dbReference type="InterPro" id="IPR059141">
    <property type="entry name" value="Beta-prop_Nup120_160"/>
</dbReference>